<proteinExistence type="predicted"/>
<protein>
    <submittedName>
        <fullName evidence="2">Uncharacterized protein</fullName>
    </submittedName>
</protein>
<dbReference type="Proteomes" id="UP000054477">
    <property type="component" value="Unassembled WGS sequence"/>
</dbReference>
<organism evidence="2 3">
    <name type="scientific">Laccaria amethystina LaAM-08-1</name>
    <dbReference type="NCBI Taxonomy" id="1095629"/>
    <lineage>
        <taxon>Eukaryota</taxon>
        <taxon>Fungi</taxon>
        <taxon>Dikarya</taxon>
        <taxon>Basidiomycota</taxon>
        <taxon>Agaricomycotina</taxon>
        <taxon>Agaricomycetes</taxon>
        <taxon>Agaricomycetidae</taxon>
        <taxon>Agaricales</taxon>
        <taxon>Agaricineae</taxon>
        <taxon>Hydnangiaceae</taxon>
        <taxon>Laccaria</taxon>
    </lineage>
</organism>
<dbReference type="AlphaFoldDB" id="A0A0C9Y748"/>
<reference evidence="3" key="2">
    <citation type="submission" date="2015-01" db="EMBL/GenBank/DDBJ databases">
        <title>Evolutionary Origins and Diversification of the Mycorrhizal Mutualists.</title>
        <authorList>
            <consortium name="DOE Joint Genome Institute"/>
            <consortium name="Mycorrhizal Genomics Consortium"/>
            <person name="Kohler A."/>
            <person name="Kuo A."/>
            <person name="Nagy L.G."/>
            <person name="Floudas D."/>
            <person name="Copeland A."/>
            <person name="Barry K.W."/>
            <person name="Cichocki N."/>
            <person name="Veneault-Fourrey C."/>
            <person name="LaButti K."/>
            <person name="Lindquist E.A."/>
            <person name="Lipzen A."/>
            <person name="Lundell T."/>
            <person name="Morin E."/>
            <person name="Murat C."/>
            <person name="Riley R."/>
            <person name="Ohm R."/>
            <person name="Sun H."/>
            <person name="Tunlid A."/>
            <person name="Henrissat B."/>
            <person name="Grigoriev I.V."/>
            <person name="Hibbett D.S."/>
            <person name="Martin F."/>
        </authorList>
    </citation>
    <scope>NUCLEOTIDE SEQUENCE [LARGE SCALE GENOMIC DNA]</scope>
    <source>
        <strain evidence="3">LaAM-08-1</strain>
    </source>
</reference>
<gene>
    <name evidence="2" type="ORF">K443DRAFT_464</name>
</gene>
<sequence>MTTQPLPPPMSAPTPCHPGATLFGTWQPDDERQIHHLSSFHSGVPVNSYIIAT</sequence>
<evidence type="ECO:0000256" key="1">
    <source>
        <dbReference type="SAM" id="MobiDB-lite"/>
    </source>
</evidence>
<name>A0A0C9Y748_9AGAR</name>
<evidence type="ECO:0000313" key="3">
    <source>
        <dbReference type="Proteomes" id="UP000054477"/>
    </source>
</evidence>
<accession>A0A0C9Y748</accession>
<dbReference type="EMBL" id="KN838537">
    <property type="protein sequence ID" value="KIK09864.1"/>
    <property type="molecule type" value="Genomic_DNA"/>
</dbReference>
<dbReference type="HOGENOM" id="CLU_3069030_0_0_1"/>
<evidence type="ECO:0000313" key="2">
    <source>
        <dbReference type="EMBL" id="KIK09864.1"/>
    </source>
</evidence>
<reference evidence="2 3" key="1">
    <citation type="submission" date="2014-04" db="EMBL/GenBank/DDBJ databases">
        <authorList>
            <consortium name="DOE Joint Genome Institute"/>
            <person name="Kuo A."/>
            <person name="Kohler A."/>
            <person name="Nagy L.G."/>
            <person name="Floudas D."/>
            <person name="Copeland A."/>
            <person name="Barry K.W."/>
            <person name="Cichocki N."/>
            <person name="Veneault-Fourrey C."/>
            <person name="LaButti K."/>
            <person name="Lindquist E.A."/>
            <person name="Lipzen A."/>
            <person name="Lundell T."/>
            <person name="Morin E."/>
            <person name="Murat C."/>
            <person name="Sun H."/>
            <person name="Tunlid A."/>
            <person name="Henrissat B."/>
            <person name="Grigoriev I.V."/>
            <person name="Hibbett D.S."/>
            <person name="Martin F."/>
            <person name="Nordberg H.P."/>
            <person name="Cantor M.N."/>
            <person name="Hua S.X."/>
        </authorList>
    </citation>
    <scope>NUCLEOTIDE SEQUENCE [LARGE SCALE GENOMIC DNA]</scope>
    <source>
        <strain evidence="2 3">LaAM-08-1</strain>
    </source>
</reference>
<feature type="region of interest" description="Disordered" evidence="1">
    <location>
        <begin position="1"/>
        <end position="26"/>
    </location>
</feature>
<feature type="compositionally biased region" description="Pro residues" evidence="1">
    <location>
        <begin position="1"/>
        <end position="16"/>
    </location>
</feature>
<keyword evidence="3" id="KW-1185">Reference proteome</keyword>